<dbReference type="PANTHER" id="PTHR23504">
    <property type="entry name" value="MAJOR FACILITATOR SUPERFAMILY DOMAIN-CONTAINING PROTEIN 10"/>
    <property type="match status" value="1"/>
</dbReference>
<keyword evidence="9" id="KW-1185">Reference proteome</keyword>
<comment type="subcellular location">
    <subcellularLocation>
        <location evidence="1">Cell membrane</location>
        <topology evidence="1">Multi-pass membrane protein</topology>
    </subcellularLocation>
</comment>
<dbReference type="Proteomes" id="UP000010472">
    <property type="component" value="Chromosome"/>
</dbReference>
<dbReference type="EMBL" id="CP003620">
    <property type="protein sequence ID" value="AFZ15116.1"/>
    <property type="molecule type" value="Genomic_DNA"/>
</dbReference>
<dbReference type="RefSeq" id="WP_015205210.1">
    <property type="nucleotide sequence ID" value="NC_019753.1"/>
</dbReference>
<evidence type="ECO:0000256" key="4">
    <source>
        <dbReference type="ARBA" id="ARBA00022989"/>
    </source>
</evidence>
<dbReference type="STRING" id="1173022.Cri9333_4330"/>
<feature type="transmembrane region" description="Helical" evidence="6">
    <location>
        <begin position="378"/>
        <end position="398"/>
    </location>
</feature>
<feature type="transmembrane region" description="Helical" evidence="6">
    <location>
        <begin position="136"/>
        <end position="158"/>
    </location>
</feature>
<dbReference type="InterPro" id="IPR036259">
    <property type="entry name" value="MFS_trans_sf"/>
</dbReference>
<name>K9W4K2_9CYAN</name>
<evidence type="ECO:0000256" key="3">
    <source>
        <dbReference type="ARBA" id="ARBA00022692"/>
    </source>
</evidence>
<dbReference type="PANTHER" id="PTHR23504:SF15">
    <property type="entry name" value="MAJOR FACILITATOR SUPERFAMILY (MFS) PROFILE DOMAIN-CONTAINING PROTEIN"/>
    <property type="match status" value="1"/>
</dbReference>
<feature type="transmembrane region" description="Helical" evidence="6">
    <location>
        <begin position="77"/>
        <end position="95"/>
    </location>
</feature>
<dbReference type="CDD" id="cd17388">
    <property type="entry name" value="MFS_TetA"/>
    <property type="match status" value="1"/>
</dbReference>
<dbReference type="eggNOG" id="COG2814">
    <property type="taxonomic scope" value="Bacteria"/>
</dbReference>
<evidence type="ECO:0000256" key="1">
    <source>
        <dbReference type="ARBA" id="ARBA00004651"/>
    </source>
</evidence>
<dbReference type="GO" id="GO:0005886">
    <property type="term" value="C:plasma membrane"/>
    <property type="evidence" value="ECO:0007669"/>
    <property type="project" value="UniProtKB-SubCell"/>
</dbReference>
<keyword evidence="5 6" id="KW-0472">Membrane</keyword>
<dbReference type="SUPFAM" id="SSF103473">
    <property type="entry name" value="MFS general substrate transporter"/>
    <property type="match status" value="1"/>
</dbReference>
<feature type="transmembrane region" description="Helical" evidence="6">
    <location>
        <begin position="101"/>
        <end position="124"/>
    </location>
</feature>
<sequence length="415" mass="44771">MQLKRSPNLIFVLITLFLDVMGIGLSTPILPKLIAEFIGDVSTASYYYGAVVTAYALMLFVFSPIQGALSDQFGRRPILLFSLLGTGLTYVALTFAPTLPWIFAAQILNGLTGASSAVVFAYIADVSPPEQRAKNFGLVGATIASGWVLGPALGGLLGSWGLRFPFGIAAIITFVNLLYGIFVVSESHSTENRRSFSWGRANPVGSLKLLRKNSFIFGLAGVMLFTDVALQCYISTWVLFTTYKFQWTTGEAGISLALLGLVTASVQGVLIRPLISRFGSQRTIVIGLIFSLIGYLLYAFAPAGWMMYWIIVLNGFDYTIKPTVQGVISAEVSAHEQGAIQGAIASETALSSIIGPLLATNLFGYFTSRNAPIQLPEVPFLLGALLFVVALWLAIATFSKKHLSHQQTEDISHNG</sequence>
<evidence type="ECO:0000313" key="9">
    <source>
        <dbReference type="Proteomes" id="UP000010472"/>
    </source>
</evidence>
<dbReference type="PATRIC" id="fig|1173022.3.peg.4676"/>
<feature type="transmembrane region" description="Helical" evidence="6">
    <location>
        <begin position="164"/>
        <end position="184"/>
    </location>
</feature>
<dbReference type="InterPro" id="IPR020846">
    <property type="entry name" value="MFS_dom"/>
</dbReference>
<dbReference type="PROSITE" id="PS50850">
    <property type="entry name" value="MFS"/>
    <property type="match status" value="1"/>
</dbReference>
<reference evidence="8 9" key="1">
    <citation type="submission" date="2012-06" db="EMBL/GenBank/DDBJ databases">
        <title>Finished chromosome of genome of Crinalium epipsammum PCC 9333.</title>
        <authorList>
            <consortium name="US DOE Joint Genome Institute"/>
            <person name="Gugger M."/>
            <person name="Coursin T."/>
            <person name="Rippka R."/>
            <person name="Tandeau De Marsac N."/>
            <person name="Huntemann M."/>
            <person name="Wei C.-L."/>
            <person name="Han J."/>
            <person name="Detter J.C."/>
            <person name="Han C."/>
            <person name="Tapia R."/>
            <person name="Davenport K."/>
            <person name="Daligault H."/>
            <person name="Erkkila T."/>
            <person name="Gu W."/>
            <person name="Munk A.C.C."/>
            <person name="Teshima H."/>
            <person name="Xu Y."/>
            <person name="Chain P."/>
            <person name="Chen A."/>
            <person name="Krypides N."/>
            <person name="Mavromatis K."/>
            <person name="Markowitz V."/>
            <person name="Szeto E."/>
            <person name="Ivanova N."/>
            <person name="Mikhailova N."/>
            <person name="Ovchinnikova G."/>
            <person name="Pagani I."/>
            <person name="Pati A."/>
            <person name="Goodwin L."/>
            <person name="Peters L."/>
            <person name="Pitluck S."/>
            <person name="Woyke T."/>
            <person name="Kerfeld C."/>
        </authorList>
    </citation>
    <scope>NUCLEOTIDE SEQUENCE [LARGE SCALE GENOMIC DNA]</scope>
    <source>
        <strain evidence="8 9">PCC 9333</strain>
    </source>
</reference>
<accession>K9W4K2</accession>
<dbReference type="GO" id="GO:0022857">
    <property type="term" value="F:transmembrane transporter activity"/>
    <property type="evidence" value="ECO:0007669"/>
    <property type="project" value="InterPro"/>
</dbReference>
<protein>
    <submittedName>
        <fullName evidence="8">Major facilitator superfamily MFS_1</fullName>
    </submittedName>
</protein>
<evidence type="ECO:0000256" key="5">
    <source>
        <dbReference type="ARBA" id="ARBA00023136"/>
    </source>
</evidence>
<proteinExistence type="predicted"/>
<keyword evidence="2" id="KW-0813">Transport</keyword>
<organism evidence="8 9">
    <name type="scientific">Crinalium epipsammum PCC 9333</name>
    <dbReference type="NCBI Taxonomy" id="1173022"/>
    <lineage>
        <taxon>Bacteria</taxon>
        <taxon>Bacillati</taxon>
        <taxon>Cyanobacteriota</taxon>
        <taxon>Cyanophyceae</taxon>
        <taxon>Gomontiellales</taxon>
        <taxon>Gomontiellaceae</taxon>
        <taxon>Crinalium</taxon>
    </lineage>
</organism>
<dbReference type="InterPro" id="IPR001958">
    <property type="entry name" value="Tet-R_TetA/multi-R_MdtG-like"/>
</dbReference>
<keyword evidence="4 6" id="KW-1133">Transmembrane helix</keyword>
<evidence type="ECO:0000256" key="6">
    <source>
        <dbReference type="SAM" id="Phobius"/>
    </source>
</evidence>
<keyword evidence="3 6" id="KW-0812">Transmembrane</keyword>
<dbReference type="PRINTS" id="PR01035">
    <property type="entry name" value="TCRTETA"/>
</dbReference>
<dbReference type="Gene3D" id="1.20.1250.20">
    <property type="entry name" value="MFS general substrate transporter like domains"/>
    <property type="match status" value="1"/>
</dbReference>
<feature type="transmembrane region" description="Helical" evidence="6">
    <location>
        <begin position="46"/>
        <end position="65"/>
    </location>
</feature>
<feature type="transmembrane region" description="Helical" evidence="6">
    <location>
        <begin position="252"/>
        <end position="271"/>
    </location>
</feature>
<feature type="domain" description="Major facilitator superfamily (MFS) profile" evidence="7">
    <location>
        <begin position="8"/>
        <end position="402"/>
    </location>
</feature>
<feature type="transmembrane region" description="Helical" evidence="6">
    <location>
        <begin position="283"/>
        <end position="311"/>
    </location>
</feature>
<dbReference type="OrthoDB" id="9812221at2"/>
<evidence type="ECO:0000256" key="2">
    <source>
        <dbReference type="ARBA" id="ARBA00022448"/>
    </source>
</evidence>
<evidence type="ECO:0000259" key="7">
    <source>
        <dbReference type="PROSITE" id="PS50850"/>
    </source>
</evidence>
<dbReference type="AlphaFoldDB" id="K9W4K2"/>
<dbReference type="HOGENOM" id="CLU_001265_10_11_3"/>
<gene>
    <name evidence="8" type="ORF">Cri9333_4330</name>
</gene>
<dbReference type="Pfam" id="PF07690">
    <property type="entry name" value="MFS_1"/>
    <property type="match status" value="1"/>
</dbReference>
<evidence type="ECO:0000313" key="8">
    <source>
        <dbReference type="EMBL" id="AFZ15116.1"/>
    </source>
</evidence>
<dbReference type="KEGG" id="cep:Cri9333_4330"/>
<dbReference type="InterPro" id="IPR011701">
    <property type="entry name" value="MFS"/>
</dbReference>
<feature type="transmembrane region" description="Helical" evidence="6">
    <location>
        <begin position="215"/>
        <end position="240"/>
    </location>
</feature>